<dbReference type="Proteomes" id="UP001165302">
    <property type="component" value="Unassembled WGS sequence"/>
</dbReference>
<dbReference type="SUPFAM" id="SSF56925">
    <property type="entry name" value="OMPA-like"/>
    <property type="match status" value="1"/>
</dbReference>
<dbReference type="InterPro" id="IPR011250">
    <property type="entry name" value="OMP/PagP_B-barrel"/>
</dbReference>
<reference evidence="2" key="1">
    <citation type="submission" date="2020-10" db="EMBL/GenBank/DDBJ databases">
        <authorList>
            <person name="Lu T."/>
            <person name="Wang Q."/>
            <person name="Han X."/>
        </authorList>
    </citation>
    <scope>NUCLEOTIDE SEQUENCE</scope>
    <source>
        <strain evidence="2">WQ 366</strain>
    </source>
</reference>
<keyword evidence="3" id="KW-1185">Reference proteome</keyword>
<dbReference type="InterPro" id="IPR045175">
    <property type="entry name" value="M28_fam"/>
</dbReference>
<evidence type="ECO:0000259" key="1">
    <source>
        <dbReference type="Pfam" id="PF04389"/>
    </source>
</evidence>
<evidence type="ECO:0000313" key="3">
    <source>
        <dbReference type="Proteomes" id="UP001165302"/>
    </source>
</evidence>
<gene>
    <name evidence="2" type="ORF">IPZ78_03945</name>
</gene>
<organism evidence="2 3">
    <name type="scientific">Sphingobacterium bovistauri</name>
    <dbReference type="NCBI Taxonomy" id="2781959"/>
    <lineage>
        <taxon>Bacteria</taxon>
        <taxon>Pseudomonadati</taxon>
        <taxon>Bacteroidota</taxon>
        <taxon>Sphingobacteriia</taxon>
        <taxon>Sphingobacteriales</taxon>
        <taxon>Sphingobacteriaceae</taxon>
        <taxon>Sphingobacterium</taxon>
    </lineage>
</organism>
<evidence type="ECO:0000313" key="2">
    <source>
        <dbReference type="EMBL" id="MCA5004308.1"/>
    </source>
</evidence>
<dbReference type="EMBL" id="JADEYP010000004">
    <property type="protein sequence ID" value="MCA5004308.1"/>
    <property type="molecule type" value="Genomic_DNA"/>
</dbReference>
<sequence>MKHLYSILFLFITYNLSAQNINIDSLSKHVHFLASEELQGRALGTEGKDKATTYIVNQFERIGLIPYKNNYLQHFDLNFKLAWVKAKNIIGFVEGIDPELKNEFIVLGAHYDHLGPKKDKSTFYPGADDNASGVATIIELARYFQQHKPKRSIVFIAFDAEESGLLGSKHFVKQLDINEKNQIKAMFSYDMVGMLNKNNGLNLKGIASLVNGKEVAQKHAQDINLLDLSSDIEERTDTEPFGLTGIPAIHVFTGLKSPYHKPEDKANLLDYPGMKKVADYTAKVIADLANEEFVQAARSMEAVKSDPKKINKPFSLGATGYFGFSRHLYNDEFYDAKEEVAYSIGFYANYKFSKRWAINVEALFDENTSQSVEGKFFRHSLLIPANVEFGNLLYINAGAYYKHHFSGKDGDIELDFNNQYRSNEWGYNYGVGLKFNKLRFGWLQRNSLQSIFKQTSKVIPNAVYFNLSYKF</sequence>
<dbReference type="PANTHER" id="PTHR12147">
    <property type="entry name" value="METALLOPEPTIDASE M28 FAMILY MEMBER"/>
    <property type="match status" value="1"/>
</dbReference>
<feature type="domain" description="Peptidase M28" evidence="1">
    <location>
        <begin position="88"/>
        <end position="284"/>
    </location>
</feature>
<dbReference type="RefSeq" id="WP_225551633.1">
    <property type="nucleotide sequence ID" value="NZ_JADEYP010000004.1"/>
</dbReference>
<proteinExistence type="predicted"/>
<comment type="caution">
    <text evidence="2">The sequence shown here is derived from an EMBL/GenBank/DDBJ whole genome shotgun (WGS) entry which is preliminary data.</text>
</comment>
<dbReference type="InterPro" id="IPR007484">
    <property type="entry name" value="Peptidase_M28"/>
</dbReference>
<dbReference type="Gene3D" id="3.40.630.10">
    <property type="entry name" value="Zn peptidases"/>
    <property type="match status" value="1"/>
</dbReference>
<name>A0ABS7Z2W1_9SPHI</name>
<accession>A0ABS7Z2W1</accession>
<dbReference type="PANTHER" id="PTHR12147:SF26">
    <property type="entry name" value="PEPTIDASE M28 DOMAIN-CONTAINING PROTEIN"/>
    <property type="match status" value="1"/>
</dbReference>
<dbReference type="Pfam" id="PF04389">
    <property type="entry name" value="Peptidase_M28"/>
    <property type="match status" value="1"/>
</dbReference>
<dbReference type="SUPFAM" id="SSF53187">
    <property type="entry name" value="Zn-dependent exopeptidases"/>
    <property type="match status" value="1"/>
</dbReference>
<protein>
    <submittedName>
        <fullName evidence="2">M20/M25/M40 family metallo-hydrolase</fullName>
    </submittedName>
</protein>